<evidence type="ECO:0000313" key="10">
    <source>
        <dbReference type="EMBL" id="RZM84289.1"/>
    </source>
</evidence>
<dbReference type="SUPFAM" id="SSF52540">
    <property type="entry name" value="P-loop containing nucleoside triphosphate hydrolases"/>
    <property type="match status" value="1"/>
</dbReference>
<keyword evidence="3" id="KW-0547">Nucleotide-binding</keyword>
<evidence type="ECO:0008006" key="12">
    <source>
        <dbReference type="Google" id="ProtNLM"/>
    </source>
</evidence>
<evidence type="ECO:0000256" key="1">
    <source>
        <dbReference type="ARBA" id="ARBA00004651"/>
    </source>
</evidence>
<gene>
    <name evidence="10" type="ORF">C3B51_04045</name>
</gene>
<dbReference type="EMBL" id="PPUZ01000010">
    <property type="protein sequence ID" value="RZM84289.1"/>
    <property type="molecule type" value="Genomic_DNA"/>
</dbReference>
<evidence type="ECO:0000256" key="6">
    <source>
        <dbReference type="ARBA" id="ARBA00023136"/>
    </source>
</evidence>
<dbReference type="AlphaFoldDB" id="A0A4Q7EKZ0"/>
<dbReference type="PANTHER" id="PTHR24221">
    <property type="entry name" value="ATP-BINDING CASSETTE SUB-FAMILY B"/>
    <property type="match status" value="1"/>
</dbReference>
<dbReference type="PROSITE" id="PS50893">
    <property type="entry name" value="ABC_TRANSPORTER_2"/>
    <property type="match status" value="1"/>
</dbReference>
<feature type="transmembrane region" description="Helical" evidence="7">
    <location>
        <begin position="78"/>
        <end position="99"/>
    </location>
</feature>
<dbReference type="InterPro" id="IPR027417">
    <property type="entry name" value="P-loop_NTPase"/>
</dbReference>
<feature type="transmembrane region" description="Helical" evidence="7">
    <location>
        <begin position="177"/>
        <end position="197"/>
    </location>
</feature>
<evidence type="ECO:0000256" key="4">
    <source>
        <dbReference type="ARBA" id="ARBA00022840"/>
    </source>
</evidence>
<dbReference type="Pfam" id="PF00664">
    <property type="entry name" value="ABC_membrane"/>
    <property type="match status" value="1"/>
</dbReference>
<dbReference type="InterPro" id="IPR039421">
    <property type="entry name" value="Type_1_exporter"/>
</dbReference>
<dbReference type="GO" id="GO:1904680">
    <property type="term" value="F:peptide transmembrane transporter activity"/>
    <property type="evidence" value="ECO:0007669"/>
    <property type="project" value="InterPro"/>
</dbReference>
<dbReference type="GO" id="GO:0034040">
    <property type="term" value="F:ATPase-coupled lipid transmembrane transporter activity"/>
    <property type="evidence" value="ECO:0007669"/>
    <property type="project" value="TreeGrafter"/>
</dbReference>
<reference evidence="10 11" key="1">
    <citation type="submission" date="2018-01" db="EMBL/GenBank/DDBJ databases">
        <title>Co-occurrence of chitin degradation, pigmentation and bioactivity in marine Pseudoalteromonas.</title>
        <authorList>
            <person name="Paulsen S."/>
            <person name="Gram L."/>
            <person name="Machado H."/>
        </authorList>
    </citation>
    <scope>NUCLEOTIDE SEQUENCE [LARGE SCALE GENOMIC DNA]</scope>
    <source>
        <strain evidence="10 11">S1946</strain>
    </source>
</reference>
<feature type="domain" description="ABC transmembrane type-1" evidence="9">
    <location>
        <begin position="44"/>
        <end position="318"/>
    </location>
</feature>
<dbReference type="InterPro" id="IPR005898">
    <property type="entry name" value="Cyc_pep_transpt_SyrD/YojI"/>
</dbReference>
<protein>
    <recommendedName>
        <fullName evidence="12">Cyclic peptide export ABC transporter</fullName>
    </recommendedName>
</protein>
<feature type="transmembrane region" description="Helical" evidence="7">
    <location>
        <begin position="155"/>
        <end position="171"/>
    </location>
</feature>
<sequence>MKSHSGLSSNVLHVRHGAIKNVRRKELKMVKEILSAHKRTITYSLLLSVISGLIMTTILYRVNIWMGDGMTQQAQGRAWMFILAAVLCGISLAASHYLVARLSTQFLTSLRLQLLKQLLKTRVEKLEQLGSSQLYSRLTLDINALSDSLAVIPNLLYNLIIVSFLLTFMWLTSEPLFYAFIGFLGGVFILVQLSAIARGNQFYQQLRDAEEDMYECYRGVIFGAKELATSNARRHFFEHKIILPVLEQVRRFEFKSQYLWSVNNVASQTATFIIIGIMAMVVDAGYASATHLVLFVLIILYLMGPLLSIFSSMPLLSRAYVSYQRLQQVNEDVAAPVSSNKALPNPPPSNWQSLHLEQLSYQYDNDDYSFTLGPLSLTFNRGEVTFIVGGNGSGKSTLFRLIAGLYGVQKGQVRFDTYGPVDTQTPEYRDLFGCIFTDFYLFREVIDHSGEFASHPQVQALLEQMRLDHKVSYDNGRLSQLDLSTGQRKRLAYLLCTLQDKPVYLFDEWAADQDPEFKHYFYTEILPMLRQQGKTVIVISHDDRYENLADQRVVLRDGQLHSVERSDSPLEVQIASIS</sequence>
<dbReference type="GO" id="GO:0140359">
    <property type="term" value="F:ABC-type transporter activity"/>
    <property type="evidence" value="ECO:0007669"/>
    <property type="project" value="InterPro"/>
</dbReference>
<evidence type="ECO:0000256" key="2">
    <source>
        <dbReference type="ARBA" id="ARBA00022692"/>
    </source>
</evidence>
<dbReference type="InterPro" id="IPR003593">
    <property type="entry name" value="AAA+_ATPase"/>
</dbReference>
<keyword evidence="6 7" id="KW-0472">Membrane</keyword>
<dbReference type="PANTHER" id="PTHR24221:SF654">
    <property type="entry name" value="ATP-BINDING CASSETTE SUB-FAMILY B MEMBER 6"/>
    <property type="match status" value="1"/>
</dbReference>
<evidence type="ECO:0000313" key="11">
    <source>
        <dbReference type="Proteomes" id="UP000292345"/>
    </source>
</evidence>
<dbReference type="PROSITE" id="PS50929">
    <property type="entry name" value="ABC_TM1F"/>
    <property type="match status" value="1"/>
</dbReference>
<proteinExistence type="predicted"/>
<dbReference type="InterPro" id="IPR011527">
    <property type="entry name" value="ABC1_TM_dom"/>
</dbReference>
<dbReference type="InterPro" id="IPR003439">
    <property type="entry name" value="ABC_transporter-like_ATP-bd"/>
</dbReference>
<dbReference type="SMART" id="SM00382">
    <property type="entry name" value="AAA"/>
    <property type="match status" value="1"/>
</dbReference>
<keyword evidence="2 7" id="KW-0812">Transmembrane</keyword>
<dbReference type="InterPro" id="IPR036640">
    <property type="entry name" value="ABC1_TM_sf"/>
</dbReference>
<comment type="caution">
    <text evidence="10">The sequence shown here is derived from an EMBL/GenBank/DDBJ whole genome shotgun (WGS) entry which is preliminary data.</text>
</comment>
<name>A0A4Q7EKZ0_9GAMM</name>
<dbReference type="NCBIfam" id="TIGR01194">
    <property type="entry name" value="cyc_pep_trnsptr"/>
    <property type="match status" value="1"/>
</dbReference>
<feature type="transmembrane region" description="Helical" evidence="7">
    <location>
        <begin position="41"/>
        <end position="66"/>
    </location>
</feature>
<feature type="transmembrane region" description="Helical" evidence="7">
    <location>
        <begin position="292"/>
        <end position="316"/>
    </location>
</feature>
<dbReference type="GO" id="GO:0016887">
    <property type="term" value="F:ATP hydrolysis activity"/>
    <property type="evidence" value="ECO:0007669"/>
    <property type="project" value="InterPro"/>
</dbReference>
<accession>A0A4Q7EKZ0</accession>
<evidence type="ECO:0000256" key="3">
    <source>
        <dbReference type="ARBA" id="ARBA00022741"/>
    </source>
</evidence>
<feature type="domain" description="ABC transporter" evidence="8">
    <location>
        <begin position="354"/>
        <end position="577"/>
    </location>
</feature>
<dbReference type="Gene3D" id="3.40.50.300">
    <property type="entry name" value="P-loop containing nucleotide triphosphate hydrolases"/>
    <property type="match status" value="1"/>
</dbReference>
<evidence type="ECO:0000256" key="7">
    <source>
        <dbReference type="SAM" id="Phobius"/>
    </source>
</evidence>
<dbReference type="SUPFAM" id="SSF90123">
    <property type="entry name" value="ABC transporter transmembrane region"/>
    <property type="match status" value="1"/>
</dbReference>
<keyword evidence="5 7" id="KW-1133">Transmembrane helix</keyword>
<dbReference type="GO" id="GO:0005886">
    <property type="term" value="C:plasma membrane"/>
    <property type="evidence" value="ECO:0007669"/>
    <property type="project" value="UniProtKB-SubCell"/>
</dbReference>
<dbReference type="GO" id="GO:0005524">
    <property type="term" value="F:ATP binding"/>
    <property type="evidence" value="ECO:0007669"/>
    <property type="project" value="UniProtKB-KW"/>
</dbReference>
<dbReference type="GO" id="GO:0015833">
    <property type="term" value="P:peptide transport"/>
    <property type="evidence" value="ECO:0007669"/>
    <property type="project" value="InterPro"/>
</dbReference>
<keyword evidence="4" id="KW-0067">ATP-binding</keyword>
<dbReference type="Gene3D" id="1.20.1560.10">
    <property type="entry name" value="ABC transporter type 1, transmembrane domain"/>
    <property type="match status" value="1"/>
</dbReference>
<comment type="subcellular location">
    <subcellularLocation>
        <location evidence="1">Cell membrane</location>
        <topology evidence="1">Multi-pass membrane protein</topology>
    </subcellularLocation>
</comment>
<dbReference type="Pfam" id="PF00005">
    <property type="entry name" value="ABC_tran"/>
    <property type="match status" value="1"/>
</dbReference>
<evidence type="ECO:0000259" key="9">
    <source>
        <dbReference type="PROSITE" id="PS50929"/>
    </source>
</evidence>
<feature type="transmembrane region" description="Helical" evidence="7">
    <location>
        <begin position="258"/>
        <end position="280"/>
    </location>
</feature>
<evidence type="ECO:0000259" key="8">
    <source>
        <dbReference type="PROSITE" id="PS50893"/>
    </source>
</evidence>
<organism evidence="10 11">
    <name type="scientific">Pseudoalteromonas rubra</name>
    <dbReference type="NCBI Taxonomy" id="43658"/>
    <lineage>
        <taxon>Bacteria</taxon>
        <taxon>Pseudomonadati</taxon>
        <taxon>Pseudomonadota</taxon>
        <taxon>Gammaproteobacteria</taxon>
        <taxon>Alteromonadales</taxon>
        <taxon>Pseudoalteromonadaceae</taxon>
        <taxon>Pseudoalteromonas</taxon>
    </lineage>
</organism>
<evidence type="ECO:0000256" key="5">
    <source>
        <dbReference type="ARBA" id="ARBA00022989"/>
    </source>
</evidence>
<dbReference type="Proteomes" id="UP000292345">
    <property type="component" value="Unassembled WGS sequence"/>
</dbReference>